<evidence type="ECO:0000313" key="3">
    <source>
        <dbReference type="EMBL" id="KAB2807946.1"/>
    </source>
</evidence>
<evidence type="ECO:0000256" key="1">
    <source>
        <dbReference type="SAM" id="Phobius"/>
    </source>
</evidence>
<feature type="transmembrane region" description="Helical" evidence="1">
    <location>
        <begin position="101"/>
        <end position="119"/>
    </location>
</feature>
<dbReference type="RefSeq" id="WP_151582413.1">
    <property type="nucleotide sequence ID" value="NZ_WBVM01000004.1"/>
</dbReference>
<keyword evidence="1" id="KW-1133">Transmembrane helix</keyword>
<dbReference type="Gene3D" id="3.30.565.10">
    <property type="entry name" value="Histidine kinase-like ATPase, C-terminal domain"/>
    <property type="match status" value="1"/>
</dbReference>
<dbReference type="EMBL" id="WBVM01000004">
    <property type="protein sequence ID" value="KAB2807946.1"/>
    <property type="molecule type" value="Genomic_DNA"/>
</dbReference>
<proteinExistence type="predicted"/>
<keyword evidence="1" id="KW-0472">Membrane</keyword>
<feature type="transmembrane region" description="Helical" evidence="1">
    <location>
        <begin position="543"/>
        <end position="564"/>
    </location>
</feature>
<feature type="transmembrane region" description="Helical" evidence="1">
    <location>
        <begin position="151"/>
        <end position="174"/>
    </location>
</feature>
<feature type="transmembrane region" description="Helical" evidence="1">
    <location>
        <begin position="440"/>
        <end position="456"/>
    </location>
</feature>
<dbReference type="InterPro" id="IPR036890">
    <property type="entry name" value="HATPase_C_sf"/>
</dbReference>
<name>A0A7J5DSI5_NOCSI</name>
<feature type="transmembrane region" description="Helical" evidence="1">
    <location>
        <begin position="50"/>
        <end position="70"/>
    </location>
</feature>
<feature type="transmembrane region" description="Helical" evidence="1">
    <location>
        <begin position="26"/>
        <end position="44"/>
    </location>
</feature>
<reference evidence="3 4" key="1">
    <citation type="submission" date="2019-09" db="EMBL/GenBank/DDBJ databases">
        <title>Pimelobacter sp. isolated from Paulinella.</title>
        <authorList>
            <person name="Jeong S.E."/>
        </authorList>
    </citation>
    <scope>NUCLEOTIDE SEQUENCE [LARGE SCALE GENOMIC DNA]</scope>
    <source>
        <strain evidence="3 4">Pch-N</strain>
    </source>
</reference>
<dbReference type="SUPFAM" id="SSF55874">
    <property type="entry name" value="ATPase domain of HSP90 chaperone/DNA topoisomerase II/histidine kinase"/>
    <property type="match status" value="1"/>
</dbReference>
<protein>
    <recommendedName>
        <fullName evidence="2">Histidine kinase/HSP90-like ATPase domain-containing protein</fullName>
    </recommendedName>
</protein>
<dbReference type="InterPro" id="IPR003594">
    <property type="entry name" value="HATPase_dom"/>
</dbReference>
<keyword evidence="1" id="KW-0812">Transmembrane</keyword>
<sequence length="772" mass="80312">MLDDPFRDAERAGWTMRTVTTSTTRAFLRGMALWQAVMVLTIVIEPVAPALRAALVAGHLVVAGCALLVAAGRLPAWTVLALAYAAFVADWATVVSPDNPLLLASCWMANLAAILPAFLLRGRTSIVWPLGIAVVVPVLMVLTVPDSGSTLPSAVAATTLAIAVAARSGLSFLLDFARRADAEHELADAERHAGEVRRAASRRAAEDARLLHDTVINTLGALANGGAAIADRDAVRARCARDVATLEAITDDAALPLAGQGLRQGLSATGIRIVHTGVSEDELARREALVPADVLDALTRATGELVRNAEKHSGAAEVRVDVQARPSGLVVTVSDDGVGFDGVAPAGRGLAESVLGRLRDTDIDVELVSTPGFGTRATLTWTMAAGGAAPASPSAGSDLLMGAVVDGLQRRASGVFALALVGIGVWLAVTNHRGQPTTEYPMVAVVAAVCGLAWVLRGDSRPRRLLLPLLLGVGSSVAFVLSAAAVDFGRTDVVLWQAICPSGPLLLVLGDRHWRRMAVWPAAMLLLTIVTTAALVAPSSGRAAVSTLVAGTACLGLVAGWAGFQRMVITIGRRVVADQQAVARLRTEVEAREAASRSRRRWAAAGLAESVAILRRVAAGDVEPTAEPLRAICVEEEAYLRQLTQLNPELVWMGDWFARALAEARTANAALSVRSGAVDAGAEVAPALGELLLTAVGAVPAGEQMTTTLFPAEHGLRFTLVGPAPHLASVARGWRLPDDVAMSVQSFGPQDLVEVVVPAAEPGPVTNGGEGQ</sequence>
<feature type="transmembrane region" description="Helical" evidence="1">
    <location>
        <begin position="517"/>
        <end position="537"/>
    </location>
</feature>
<feature type="transmembrane region" description="Helical" evidence="1">
    <location>
        <begin position="494"/>
        <end position="510"/>
    </location>
</feature>
<feature type="transmembrane region" description="Helical" evidence="1">
    <location>
        <begin position="465"/>
        <end position="488"/>
    </location>
</feature>
<comment type="caution">
    <text evidence="3">The sequence shown here is derived from an EMBL/GenBank/DDBJ whole genome shotgun (WGS) entry which is preliminary data.</text>
</comment>
<feature type="domain" description="Histidine kinase/HSP90-like ATPase" evidence="2">
    <location>
        <begin position="296"/>
        <end position="381"/>
    </location>
</feature>
<organism evidence="3 4">
    <name type="scientific">Nocardioides simplex</name>
    <name type="common">Arthrobacter simplex</name>
    <dbReference type="NCBI Taxonomy" id="2045"/>
    <lineage>
        <taxon>Bacteria</taxon>
        <taxon>Bacillati</taxon>
        <taxon>Actinomycetota</taxon>
        <taxon>Actinomycetes</taxon>
        <taxon>Propionibacteriales</taxon>
        <taxon>Nocardioidaceae</taxon>
        <taxon>Pimelobacter</taxon>
    </lineage>
</organism>
<evidence type="ECO:0000259" key="2">
    <source>
        <dbReference type="Pfam" id="PF02518"/>
    </source>
</evidence>
<dbReference type="Proteomes" id="UP000449906">
    <property type="component" value="Unassembled WGS sequence"/>
</dbReference>
<feature type="transmembrane region" description="Helical" evidence="1">
    <location>
        <begin position="77"/>
        <end position="95"/>
    </location>
</feature>
<feature type="transmembrane region" description="Helical" evidence="1">
    <location>
        <begin position="411"/>
        <end position="428"/>
    </location>
</feature>
<dbReference type="AlphaFoldDB" id="A0A7J5DSI5"/>
<dbReference type="CDD" id="cd16917">
    <property type="entry name" value="HATPase_UhpB-NarQ-NarX-like"/>
    <property type="match status" value="1"/>
</dbReference>
<gene>
    <name evidence="3" type="ORF">F9L07_25070</name>
</gene>
<dbReference type="Pfam" id="PF02518">
    <property type="entry name" value="HATPase_c"/>
    <property type="match status" value="1"/>
</dbReference>
<feature type="transmembrane region" description="Helical" evidence="1">
    <location>
        <begin position="126"/>
        <end position="145"/>
    </location>
</feature>
<evidence type="ECO:0000313" key="4">
    <source>
        <dbReference type="Proteomes" id="UP000449906"/>
    </source>
</evidence>
<accession>A0A7J5DSI5</accession>